<evidence type="ECO:0000313" key="5">
    <source>
        <dbReference type="Proteomes" id="UP000436088"/>
    </source>
</evidence>
<organism evidence="4 5">
    <name type="scientific">Hibiscus syriacus</name>
    <name type="common">Rose of Sharon</name>
    <dbReference type="NCBI Taxonomy" id="106335"/>
    <lineage>
        <taxon>Eukaryota</taxon>
        <taxon>Viridiplantae</taxon>
        <taxon>Streptophyta</taxon>
        <taxon>Embryophyta</taxon>
        <taxon>Tracheophyta</taxon>
        <taxon>Spermatophyta</taxon>
        <taxon>Magnoliopsida</taxon>
        <taxon>eudicotyledons</taxon>
        <taxon>Gunneridae</taxon>
        <taxon>Pentapetalae</taxon>
        <taxon>rosids</taxon>
        <taxon>malvids</taxon>
        <taxon>Malvales</taxon>
        <taxon>Malvaceae</taxon>
        <taxon>Malvoideae</taxon>
        <taxon>Hibiscus</taxon>
    </lineage>
</organism>
<dbReference type="Gene3D" id="2.120.10.80">
    <property type="entry name" value="Kelch-type beta propeller"/>
    <property type="match status" value="1"/>
</dbReference>
<dbReference type="InterPro" id="IPR015915">
    <property type="entry name" value="Kelch-typ_b-propeller"/>
</dbReference>
<gene>
    <name evidence="4" type="ORF">F3Y22_tig00111877pilonHSYRG00076</name>
</gene>
<protein>
    <submittedName>
        <fullName evidence="4">Uncharacterized protein</fullName>
    </submittedName>
</protein>
<dbReference type="InterPro" id="IPR006652">
    <property type="entry name" value="Kelch_1"/>
</dbReference>
<dbReference type="SUPFAM" id="SSF117281">
    <property type="entry name" value="Kelch motif"/>
    <property type="match status" value="1"/>
</dbReference>
<dbReference type="PANTHER" id="PTHR46093">
    <property type="entry name" value="ACYL-COA-BINDING DOMAIN-CONTAINING PROTEIN 5"/>
    <property type="match status" value="1"/>
</dbReference>
<comment type="caution">
    <text evidence="4">The sequence shown here is derived from an EMBL/GenBank/DDBJ whole genome shotgun (WGS) entry which is preliminary data.</text>
</comment>
<evidence type="ECO:0000313" key="4">
    <source>
        <dbReference type="EMBL" id="KAE8671927.1"/>
    </source>
</evidence>
<keyword evidence="1" id="KW-0880">Kelch repeat</keyword>
<feature type="region of interest" description="Disordered" evidence="3">
    <location>
        <begin position="52"/>
        <end position="83"/>
    </location>
</feature>
<keyword evidence="2" id="KW-0677">Repeat</keyword>
<name>A0A6A2YDT0_HIBSY</name>
<accession>A0A6A2YDT0</accession>
<proteinExistence type="predicted"/>
<keyword evidence="5" id="KW-1185">Reference proteome</keyword>
<dbReference type="PANTHER" id="PTHR46093:SF4">
    <property type="entry name" value="GALACTOSE OXIDASE_KELCH REPEAT SUPERFAMILY PROTEIN"/>
    <property type="match status" value="1"/>
</dbReference>
<feature type="region of interest" description="Disordered" evidence="3">
    <location>
        <begin position="102"/>
        <end position="144"/>
    </location>
</feature>
<evidence type="ECO:0000256" key="3">
    <source>
        <dbReference type="SAM" id="MobiDB-lite"/>
    </source>
</evidence>
<feature type="compositionally biased region" description="Polar residues" evidence="3">
    <location>
        <begin position="52"/>
        <end position="65"/>
    </location>
</feature>
<feature type="compositionally biased region" description="Polar residues" evidence="3">
    <location>
        <begin position="122"/>
        <end position="132"/>
    </location>
</feature>
<dbReference type="AlphaFoldDB" id="A0A6A2YDT0"/>
<evidence type="ECO:0000256" key="1">
    <source>
        <dbReference type="ARBA" id="ARBA00022441"/>
    </source>
</evidence>
<reference evidence="4" key="1">
    <citation type="submission" date="2019-09" db="EMBL/GenBank/DDBJ databases">
        <title>Draft genome information of white flower Hibiscus syriacus.</title>
        <authorList>
            <person name="Kim Y.-M."/>
        </authorList>
    </citation>
    <scope>NUCLEOTIDE SEQUENCE [LARGE SCALE GENOMIC DNA]</scope>
    <source>
        <strain evidence="4">YM2019G1</strain>
    </source>
</reference>
<dbReference type="Proteomes" id="UP000436088">
    <property type="component" value="Unassembled WGS sequence"/>
</dbReference>
<dbReference type="EMBL" id="VEPZ02001457">
    <property type="protein sequence ID" value="KAE8671927.1"/>
    <property type="molecule type" value="Genomic_DNA"/>
</dbReference>
<dbReference type="Pfam" id="PF01344">
    <property type="entry name" value="Kelch_1"/>
    <property type="match status" value="1"/>
</dbReference>
<sequence>MYTVDGDQRAVGREVLKDVVAQFNADQLLTESPQGPDHEHILKQKMEFQRSRSYQAVNGSDGSNNKTKKELKRKRGRDGIHCRSPLMPRVFGFPRRRMKLGRVKKVQLSESSHGIRSPTRPPKQSNNANIESTMPAGSHSDELESHCAAAPEINSSGNSENWLVLSVAMEAHVPRFNHASTVVGNKMIVVGGEFVNEILDDVQVLNFNTFSWTMASSKLYLSPSNLPLKIPSCKAHGLVSWGKKALLIGARADPGQACQDDLRKKFTYPKGYDVEAVYNCHLRSSKNSSKNYKALKRKIQNLMDSGAWTIEKGGIASTICTEGIVLFEHVFDISCLLNLLND</sequence>
<evidence type="ECO:0000256" key="2">
    <source>
        <dbReference type="ARBA" id="ARBA00022737"/>
    </source>
</evidence>